<proteinExistence type="predicted"/>
<evidence type="ECO:0000313" key="2">
    <source>
        <dbReference type="EMBL" id="MFC4031557.1"/>
    </source>
</evidence>
<organism evidence="2 3">
    <name type="scientific">Streptomyces polygonati</name>
    <dbReference type="NCBI Taxonomy" id="1617087"/>
    <lineage>
        <taxon>Bacteria</taxon>
        <taxon>Bacillati</taxon>
        <taxon>Actinomycetota</taxon>
        <taxon>Actinomycetes</taxon>
        <taxon>Kitasatosporales</taxon>
        <taxon>Streptomycetaceae</taxon>
        <taxon>Streptomyces</taxon>
    </lineage>
</organism>
<evidence type="ECO:0000313" key="3">
    <source>
        <dbReference type="Proteomes" id="UP001595765"/>
    </source>
</evidence>
<reference evidence="3" key="1">
    <citation type="journal article" date="2019" name="Int. J. Syst. Evol. Microbiol.">
        <title>The Global Catalogue of Microorganisms (GCM) 10K type strain sequencing project: providing services to taxonomists for standard genome sequencing and annotation.</title>
        <authorList>
            <consortium name="The Broad Institute Genomics Platform"/>
            <consortium name="The Broad Institute Genome Sequencing Center for Infectious Disease"/>
            <person name="Wu L."/>
            <person name="Ma J."/>
        </authorList>
    </citation>
    <scope>NUCLEOTIDE SEQUENCE [LARGE SCALE GENOMIC DNA]</scope>
    <source>
        <strain evidence="3">CGMCC 4.7237</strain>
    </source>
</reference>
<accession>A0ABV8HKK7</accession>
<sequence length="298" mass="32249">MRTAGRERYRRALRREAPVLIGLILDDQDFARMTGYRSFPFEDYDSYLRHLDGLLRSLHTKGTHVAVTLFDPEAYDHYCDSTRRPPDSPATRTGYVAEVAAAGPAIHYTQQPMPLLRSQLAREADRRATWERATDALMDAGPCPDCGDDLAHCAFDRASHTLLRIVEAVGPGGHHLVCSLPTDEGPPLLAAVQIDADPDGELNLSEADALVVCTIMAAGTVSAHSGGLVVRTTDPDGTETVRGWSLREGEPHPLSEAEVFSAYCTDPATGEPVPPEHGVLYRAGLPLPPPLPGDSPGR</sequence>
<evidence type="ECO:0000256" key="1">
    <source>
        <dbReference type="SAM" id="MobiDB-lite"/>
    </source>
</evidence>
<protein>
    <submittedName>
        <fullName evidence="2">Uncharacterized protein</fullName>
    </submittedName>
</protein>
<comment type="caution">
    <text evidence="2">The sequence shown here is derived from an EMBL/GenBank/DDBJ whole genome shotgun (WGS) entry which is preliminary data.</text>
</comment>
<feature type="region of interest" description="Disordered" evidence="1">
    <location>
        <begin position="265"/>
        <end position="298"/>
    </location>
</feature>
<name>A0ABV8HKK7_9ACTN</name>
<feature type="compositionally biased region" description="Pro residues" evidence="1">
    <location>
        <begin position="286"/>
        <end position="298"/>
    </location>
</feature>
<gene>
    <name evidence="2" type="ORF">ACFO3J_08695</name>
</gene>
<dbReference type="RefSeq" id="WP_386427772.1">
    <property type="nucleotide sequence ID" value="NZ_JBHSBB010000007.1"/>
</dbReference>
<dbReference type="EMBL" id="JBHSBB010000007">
    <property type="protein sequence ID" value="MFC4031557.1"/>
    <property type="molecule type" value="Genomic_DNA"/>
</dbReference>
<dbReference type="Proteomes" id="UP001595765">
    <property type="component" value="Unassembled WGS sequence"/>
</dbReference>
<keyword evidence="3" id="KW-1185">Reference proteome</keyword>